<protein>
    <submittedName>
        <fullName evidence="1">Uncharacterized protein</fullName>
    </submittedName>
</protein>
<gene>
    <name evidence="1" type="ORF">Tsubulata_049214</name>
</gene>
<name>A0A9Q0JEY9_9ROSI</name>
<organism evidence="1 2">
    <name type="scientific">Turnera subulata</name>
    <dbReference type="NCBI Taxonomy" id="218843"/>
    <lineage>
        <taxon>Eukaryota</taxon>
        <taxon>Viridiplantae</taxon>
        <taxon>Streptophyta</taxon>
        <taxon>Embryophyta</taxon>
        <taxon>Tracheophyta</taxon>
        <taxon>Spermatophyta</taxon>
        <taxon>Magnoliopsida</taxon>
        <taxon>eudicotyledons</taxon>
        <taxon>Gunneridae</taxon>
        <taxon>Pentapetalae</taxon>
        <taxon>rosids</taxon>
        <taxon>fabids</taxon>
        <taxon>Malpighiales</taxon>
        <taxon>Passifloraceae</taxon>
        <taxon>Turnera</taxon>
    </lineage>
</organism>
<dbReference type="Proteomes" id="UP001141552">
    <property type="component" value="Unassembled WGS sequence"/>
</dbReference>
<feature type="non-terminal residue" evidence="1">
    <location>
        <position position="1"/>
    </location>
</feature>
<keyword evidence="2" id="KW-1185">Reference proteome</keyword>
<comment type="caution">
    <text evidence="1">The sequence shown here is derived from an EMBL/GenBank/DDBJ whole genome shotgun (WGS) entry which is preliminary data.</text>
</comment>
<reference evidence="1" key="2">
    <citation type="journal article" date="2023" name="Plants (Basel)">
        <title>Annotation of the Turnera subulata (Passifloraceae) Draft Genome Reveals the S-Locus Evolved after the Divergence of Turneroideae from Passifloroideae in a Stepwise Manner.</title>
        <authorList>
            <person name="Henning P.M."/>
            <person name="Roalson E.H."/>
            <person name="Mir W."/>
            <person name="McCubbin A.G."/>
            <person name="Shore J.S."/>
        </authorList>
    </citation>
    <scope>NUCLEOTIDE SEQUENCE</scope>
    <source>
        <strain evidence="1">F60SS</strain>
    </source>
</reference>
<sequence length="115" mass="13632">IQIEEYEQVTMEDEDNEEEEWRKKTMTAMRIMEALLEVGKKSRKPRDVRDQSFSAILLRLRVMMKTEEEEEDDEDECRVNEGFGFERYADLELLFIVISTCPIVCVEKNDKPGSF</sequence>
<proteinExistence type="predicted"/>
<reference evidence="1" key="1">
    <citation type="submission" date="2022-02" db="EMBL/GenBank/DDBJ databases">
        <authorList>
            <person name="Henning P.M."/>
            <person name="McCubbin A.G."/>
            <person name="Shore J.S."/>
        </authorList>
    </citation>
    <scope>NUCLEOTIDE SEQUENCE</scope>
    <source>
        <strain evidence="1">F60SS</strain>
        <tissue evidence="1">Leaves</tissue>
    </source>
</reference>
<evidence type="ECO:0000313" key="2">
    <source>
        <dbReference type="Proteomes" id="UP001141552"/>
    </source>
</evidence>
<dbReference type="AlphaFoldDB" id="A0A9Q0JEY9"/>
<evidence type="ECO:0000313" key="1">
    <source>
        <dbReference type="EMBL" id="KAJ4838155.1"/>
    </source>
</evidence>
<accession>A0A9Q0JEY9</accession>
<dbReference type="EMBL" id="JAKUCV010003639">
    <property type="protein sequence ID" value="KAJ4838155.1"/>
    <property type="molecule type" value="Genomic_DNA"/>
</dbReference>